<reference evidence="2 3" key="1">
    <citation type="submission" date="2023-08" db="EMBL/GenBank/DDBJ databases">
        <authorList>
            <person name="Sharma P."/>
            <person name="Verma V."/>
            <person name="Mohan M.K."/>
            <person name="Dubey A.K."/>
        </authorList>
    </citation>
    <scope>NUCLEOTIDE SEQUENCE [LARGE SCALE GENOMIC DNA]</scope>
    <source>
        <strain evidence="2 3">ADP4</strain>
    </source>
</reference>
<comment type="caution">
    <text evidence="2">The sequence shown here is derived from an EMBL/GenBank/DDBJ whole genome shotgun (WGS) entry which is preliminary data.</text>
</comment>
<feature type="compositionally biased region" description="Basic residues" evidence="1">
    <location>
        <begin position="147"/>
        <end position="161"/>
    </location>
</feature>
<organism evidence="2 3">
    <name type="scientific">Streptomyces chrestomyceticus</name>
    <dbReference type="NCBI Taxonomy" id="68185"/>
    <lineage>
        <taxon>Bacteria</taxon>
        <taxon>Bacillati</taxon>
        <taxon>Actinomycetota</taxon>
        <taxon>Actinomycetes</taxon>
        <taxon>Kitasatosporales</taxon>
        <taxon>Streptomycetaceae</taxon>
        <taxon>Streptomyces</taxon>
    </lineage>
</organism>
<dbReference type="EMBL" id="JAVFKM010000012">
    <property type="protein sequence ID" value="MEF3116187.1"/>
    <property type="molecule type" value="Genomic_DNA"/>
</dbReference>
<dbReference type="Pfam" id="PF20159">
    <property type="entry name" value="YidB"/>
    <property type="match status" value="1"/>
</dbReference>
<sequence length="161" mass="16063">MTGSPDLGRPTGGLPGGGQGGAAGNLVGSLLGALGGTGPGGHGGPVSGAGPGCHGGGIQTVLGKLLQGELGRQAHSWVGHGVNEPVTPEQVAQALPGETLRRIAEEHGVSAQEAARQLAHTLPQAVDRLTPDGRIPQDPALQDLVARRHRAPGRHRTAGRS</sequence>
<evidence type="ECO:0000313" key="2">
    <source>
        <dbReference type="EMBL" id="MEF3116187.1"/>
    </source>
</evidence>
<dbReference type="Proteomes" id="UP001348265">
    <property type="component" value="Unassembled WGS sequence"/>
</dbReference>
<feature type="region of interest" description="Disordered" evidence="1">
    <location>
        <begin position="1"/>
        <end position="57"/>
    </location>
</feature>
<gene>
    <name evidence="2" type="ORF">RB636_23685</name>
</gene>
<dbReference type="SUPFAM" id="SSF140804">
    <property type="entry name" value="YidB-like"/>
    <property type="match status" value="1"/>
</dbReference>
<dbReference type="InterPro" id="IPR027405">
    <property type="entry name" value="YidB-like"/>
</dbReference>
<accession>A0ABU7WXF5</accession>
<evidence type="ECO:0000256" key="1">
    <source>
        <dbReference type="SAM" id="MobiDB-lite"/>
    </source>
</evidence>
<dbReference type="InterPro" id="IPR045372">
    <property type="entry name" value="YidB"/>
</dbReference>
<name>A0ABU7WXF5_9ACTN</name>
<proteinExistence type="predicted"/>
<feature type="compositionally biased region" description="Gly residues" evidence="1">
    <location>
        <begin position="10"/>
        <end position="23"/>
    </location>
</feature>
<evidence type="ECO:0000313" key="3">
    <source>
        <dbReference type="Proteomes" id="UP001348265"/>
    </source>
</evidence>
<dbReference type="Gene3D" id="1.10.10.690">
    <property type="entry name" value="YidB-like"/>
    <property type="match status" value="1"/>
</dbReference>
<protein>
    <submittedName>
        <fullName evidence="2">YidB family protein</fullName>
    </submittedName>
</protein>
<keyword evidence="3" id="KW-1185">Reference proteome</keyword>
<dbReference type="RefSeq" id="WP_063759382.1">
    <property type="nucleotide sequence ID" value="NZ_JAVFKM010000012.1"/>
</dbReference>
<feature type="compositionally biased region" description="Gly residues" evidence="1">
    <location>
        <begin position="33"/>
        <end position="57"/>
    </location>
</feature>
<feature type="region of interest" description="Disordered" evidence="1">
    <location>
        <begin position="128"/>
        <end position="161"/>
    </location>
</feature>